<feature type="binding site" evidence="9">
    <location>
        <position position="158"/>
    </location>
    <ligand>
        <name>NAD(+)</name>
        <dbReference type="ChEBI" id="CHEBI:57540"/>
    </ligand>
</feature>
<protein>
    <recommendedName>
        <fullName evidence="3 7">UDP-glucose 6-dehydrogenase</fullName>
        <ecNumber evidence="3 7">1.1.1.22</ecNumber>
    </recommendedName>
</protein>
<dbReference type="InterPro" id="IPR036220">
    <property type="entry name" value="UDP-Glc/GDP-Man_DH_C_sf"/>
</dbReference>
<dbReference type="AlphaFoldDB" id="A0A3D9KBL0"/>
<dbReference type="EC" id="1.1.1.22" evidence="3 7"/>
<dbReference type="EMBL" id="QRDZ01000007">
    <property type="protein sequence ID" value="RED83921.1"/>
    <property type="molecule type" value="Genomic_DNA"/>
</dbReference>
<comment type="pathway">
    <text evidence="1">Nucleotide-sugar biosynthesis; UDP-alpha-D-glucuronate biosynthesis; UDP-alpha-D-glucuronate from UDP-alpha-D-glucose: step 1/1.</text>
</comment>
<evidence type="ECO:0000256" key="7">
    <source>
        <dbReference type="PIRNR" id="PIRNR000124"/>
    </source>
</evidence>
<dbReference type="SUPFAM" id="SSF51735">
    <property type="entry name" value="NAD(P)-binding Rossmann-fold domains"/>
    <property type="match status" value="1"/>
</dbReference>
<dbReference type="NCBIfam" id="TIGR03026">
    <property type="entry name" value="NDP-sugDHase"/>
    <property type="match status" value="1"/>
</dbReference>
<dbReference type="InterPro" id="IPR001732">
    <property type="entry name" value="UDP-Glc/GDP-Man_DH_N"/>
</dbReference>
<comment type="catalytic activity">
    <reaction evidence="6 7">
        <text>UDP-alpha-D-glucose + 2 NAD(+) + H2O = UDP-alpha-D-glucuronate + 2 NADH + 3 H(+)</text>
        <dbReference type="Rhea" id="RHEA:23596"/>
        <dbReference type="ChEBI" id="CHEBI:15377"/>
        <dbReference type="ChEBI" id="CHEBI:15378"/>
        <dbReference type="ChEBI" id="CHEBI:57540"/>
        <dbReference type="ChEBI" id="CHEBI:57945"/>
        <dbReference type="ChEBI" id="CHEBI:58052"/>
        <dbReference type="ChEBI" id="CHEBI:58885"/>
        <dbReference type="EC" id="1.1.1.22"/>
    </reaction>
</comment>
<dbReference type="Pfam" id="PF03721">
    <property type="entry name" value="UDPG_MGDP_dh_N"/>
    <property type="match status" value="1"/>
</dbReference>
<keyword evidence="4 7" id="KW-0560">Oxidoreductase</keyword>
<dbReference type="PANTHER" id="PTHR43750:SF3">
    <property type="entry name" value="UDP-GLUCOSE 6-DEHYDROGENASE TUAD"/>
    <property type="match status" value="1"/>
</dbReference>
<feature type="binding site" evidence="8">
    <location>
        <position position="260"/>
    </location>
    <ligand>
        <name>substrate</name>
    </ligand>
</feature>
<feature type="binding site" evidence="8">
    <location>
        <position position="207"/>
    </location>
    <ligand>
        <name>substrate</name>
    </ligand>
</feature>
<evidence type="ECO:0000256" key="4">
    <source>
        <dbReference type="ARBA" id="ARBA00023002"/>
    </source>
</evidence>
<dbReference type="PIRSF" id="PIRSF000124">
    <property type="entry name" value="UDPglc_GDPman_dh"/>
    <property type="match status" value="1"/>
</dbReference>
<dbReference type="SUPFAM" id="SSF52413">
    <property type="entry name" value="UDP-glucose/GDP-mannose dehydrogenase C-terminal domain"/>
    <property type="match status" value="1"/>
</dbReference>
<dbReference type="Pfam" id="PF03720">
    <property type="entry name" value="UDPG_MGDP_dh_C"/>
    <property type="match status" value="1"/>
</dbReference>
<sequence>MKMAIVGAGAAGLTMSAGFAELGHTVRCVDGDSGKIAQLSQGIVPYREPGLESLVLRNFAAGRLSFGNDPSAVMNEAELLFIAVATPADERGDMSLAALWKVIDRIEAWPADGDRPRLIAIASTVPVGTAERAESRLRGRLPASCAVEVVSIPEFMREGNAVRDFFEPARIVIGTATPEAADRLTQLHRRLPGPIIAVDRRSAELAKLAANACLAVKISFANEMAAFAEQVGADYPLVAQSLGLDPRIGPYFLEAGLGFGGSSMPRDSHALVRMADDAGAPQTLVEAAVRANAMLPLRMVRKLEAALSDPARRKVALLGLSCKPGTDDMRDAPSLRLIAELNRRHPGIVLTAYDPEAAAAARSVLPASVAICASAEEALCGADAAIVVTGWSEFRHIQADNFKSWMNRPIIMDGRNILDAESLNAQGVVCIGVGRLPSIPGPSSRRAGELAM</sequence>
<evidence type="ECO:0000256" key="6">
    <source>
        <dbReference type="ARBA" id="ARBA00047473"/>
    </source>
</evidence>
<comment type="caution">
    <text evidence="11">The sequence shown here is derived from an EMBL/GenBank/DDBJ whole genome shotgun (WGS) entry which is preliminary data.</text>
</comment>
<dbReference type="GO" id="GO:0006065">
    <property type="term" value="P:UDP-glucuronate biosynthetic process"/>
    <property type="evidence" value="ECO:0007669"/>
    <property type="project" value="UniProtKB-UniPathway"/>
</dbReference>
<evidence type="ECO:0000313" key="12">
    <source>
        <dbReference type="Proteomes" id="UP000256977"/>
    </source>
</evidence>
<dbReference type="Proteomes" id="UP000256977">
    <property type="component" value="Unassembled WGS sequence"/>
</dbReference>
<accession>A0A3D9KBL0</accession>
<dbReference type="UniPathway" id="UPA00038">
    <property type="reaction ID" value="UER00491"/>
</dbReference>
<dbReference type="RefSeq" id="WP_181917608.1">
    <property type="nucleotide sequence ID" value="NZ_QRDZ01000007.1"/>
</dbReference>
<dbReference type="PIRSF" id="PIRSF500134">
    <property type="entry name" value="UDPglc_DH_bac"/>
    <property type="match status" value="1"/>
</dbReference>
<dbReference type="PANTHER" id="PTHR43750">
    <property type="entry name" value="UDP-GLUCOSE 6-DEHYDROGENASE TUAD"/>
    <property type="match status" value="1"/>
</dbReference>
<dbReference type="Pfam" id="PF00984">
    <property type="entry name" value="UDPG_MGDP_dh"/>
    <property type="match status" value="1"/>
</dbReference>
<evidence type="ECO:0000256" key="2">
    <source>
        <dbReference type="ARBA" id="ARBA00006601"/>
    </source>
</evidence>
<gene>
    <name evidence="11" type="ORF">DFP98_10727</name>
</gene>
<dbReference type="Gene3D" id="1.20.5.100">
    <property type="entry name" value="Cytochrome c1, transmembrane anchor, C-terminal"/>
    <property type="match status" value="1"/>
</dbReference>
<dbReference type="SUPFAM" id="SSF48179">
    <property type="entry name" value="6-phosphogluconate dehydrogenase C-terminal domain-like"/>
    <property type="match status" value="1"/>
</dbReference>
<evidence type="ECO:0000256" key="5">
    <source>
        <dbReference type="ARBA" id="ARBA00023027"/>
    </source>
</evidence>
<dbReference type="InterPro" id="IPR014027">
    <property type="entry name" value="UDP-Glc/GDP-Man_DH_C"/>
</dbReference>
<dbReference type="SMART" id="SM00984">
    <property type="entry name" value="UDPG_MGDP_dh_C"/>
    <property type="match status" value="1"/>
</dbReference>
<dbReference type="GO" id="GO:0003979">
    <property type="term" value="F:UDP-glucose 6-dehydrogenase activity"/>
    <property type="evidence" value="ECO:0007669"/>
    <property type="project" value="UniProtKB-EC"/>
</dbReference>
<evidence type="ECO:0000256" key="3">
    <source>
        <dbReference type="ARBA" id="ARBA00012954"/>
    </source>
</evidence>
<keyword evidence="5 7" id="KW-0520">NAD</keyword>
<feature type="binding site" evidence="9">
    <location>
        <position position="35"/>
    </location>
    <ligand>
        <name>NAD(+)</name>
        <dbReference type="ChEBI" id="CHEBI:57540"/>
    </ligand>
</feature>
<proteinExistence type="inferred from homology"/>
<dbReference type="InterPro" id="IPR028357">
    <property type="entry name" value="UDPglc_DH_bac"/>
</dbReference>
<dbReference type="InterPro" id="IPR017476">
    <property type="entry name" value="UDP-Glc/GDP-Man"/>
</dbReference>
<feature type="domain" description="UDP-glucose/GDP-mannose dehydrogenase C-terminal" evidence="10">
    <location>
        <begin position="316"/>
        <end position="420"/>
    </location>
</feature>
<evidence type="ECO:0000313" key="11">
    <source>
        <dbReference type="EMBL" id="RED83921.1"/>
    </source>
</evidence>
<feature type="binding site" evidence="9">
    <location>
        <position position="30"/>
    </location>
    <ligand>
        <name>NAD(+)</name>
        <dbReference type="ChEBI" id="CHEBI:57540"/>
    </ligand>
</feature>
<feature type="binding site" evidence="9">
    <location>
        <position position="86"/>
    </location>
    <ligand>
        <name>NAD(+)</name>
        <dbReference type="ChEBI" id="CHEBI:57540"/>
    </ligand>
</feature>
<evidence type="ECO:0000259" key="10">
    <source>
        <dbReference type="SMART" id="SM00984"/>
    </source>
</evidence>
<dbReference type="InterPro" id="IPR008927">
    <property type="entry name" value="6-PGluconate_DH-like_C_sf"/>
</dbReference>
<name>A0A3D9KBL0_9BACL</name>
<feature type="binding site" evidence="9">
    <location>
        <position position="330"/>
    </location>
    <ligand>
        <name>NAD(+)</name>
        <dbReference type="ChEBI" id="CHEBI:57540"/>
    </ligand>
</feature>
<feature type="binding site" evidence="8">
    <location>
        <position position="323"/>
    </location>
    <ligand>
        <name>substrate</name>
    </ligand>
</feature>
<comment type="similarity">
    <text evidence="2 7">Belongs to the UDP-glucose/GDP-mannose dehydrogenase family.</text>
</comment>
<organism evidence="11 12">
    <name type="scientific">Cohnella phaseoli</name>
    <dbReference type="NCBI Taxonomy" id="456490"/>
    <lineage>
        <taxon>Bacteria</taxon>
        <taxon>Bacillati</taxon>
        <taxon>Bacillota</taxon>
        <taxon>Bacilli</taxon>
        <taxon>Bacillales</taxon>
        <taxon>Paenibacillaceae</taxon>
        <taxon>Cohnella</taxon>
    </lineage>
</organism>
<feature type="binding site" evidence="8">
    <location>
        <begin position="252"/>
        <end position="256"/>
    </location>
    <ligand>
        <name>substrate</name>
    </ligand>
</feature>
<evidence type="ECO:0000256" key="1">
    <source>
        <dbReference type="ARBA" id="ARBA00004701"/>
    </source>
</evidence>
<feature type="binding site" evidence="8">
    <location>
        <begin position="155"/>
        <end position="158"/>
    </location>
    <ligand>
        <name>substrate</name>
    </ligand>
</feature>
<dbReference type="InterPro" id="IPR036291">
    <property type="entry name" value="NAD(P)-bd_dom_sf"/>
</dbReference>
<dbReference type="Gene3D" id="3.40.50.720">
    <property type="entry name" value="NAD(P)-binding Rossmann-like Domain"/>
    <property type="match status" value="2"/>
</dbReference>
<reference evidence="11 12" key="1">
    <citation type="submission" date="2018-07" db="EMBL/GenBank/DDBJ databases">
        <title>Genomic Encyclopedia of Type Strains, Phase III (KMG-III): the genomes of soil and plant-associated and newly described type strains.</title>
        <authorList>
            <person name="Whitman W."/>
        </authorList>
    </citation>
    <scope>NUCLEOTIDE SEQUENCE [LARGE SCALE GENOMIC DNA]</scope>
    <source>
        <strain evidence="11 12">CECT 7287</strain>
    </source>
</reference>
<feature type="binding site" evidence="9">
    <location>
        <position position="124"/>
    </location>
    <ligand>
        <name>NAD(+)</name>
        <dbReference type="ChEBI" id="CHEBI:57540"/>
    </ligand>
</feature>
<dbReference type="GO" id="GO:0051287">
    <property type="term" value="F:NAD binding"/>
    <property type="evidence" value="ECO:0007669"/>
    <property type="project" value="InterPro"/>
</dbReference>
<dbReference type="GO" id="GO:0000271">
    <property type="term" value="P:polysaccharide biosynthetic process"/>
    <property type="evidence" value="ECO:0007669"/>
    <property type="project" value="InterPro"/>
</dbReference>
<keyword evidence="12" id="KW-1185">Reference proteome</keyword>
<dbReference type="InterPro" id="IPR014026">
    <property type="entry name" value="UDP-Glc/GDP-Man_DH_dimer"/>
</dbReference>
<evidence type="ECO:0000256" key="9">
    <source>
        <dbReference type="PIRSR" id="PIRSR500134-3"/>
    </source>
</evidence>
<evidence type="ECO:0000256" key="8">
    <source>
        <dbReference type="PIRSR" id="PIRSR500134-2"/>
    </source>
</evidence>